<dbReference type="PANTHER" id="PTHR11439">
    <property type="entry name" value="GAG-POL-RELATED RETROTRANSPOSON"/>
    <property type="match status" value="1"/>
</dbReference>
<reference evidence="2" key="1">
    <citation type="journal article" date="2019" name="Science">
        <title>Mutation of a bHLH transcription factor allowed almond domestication.</title>
        <authorList>
            <person name="Sanchez-Perez R."/>
            <person name="Pavan S."/>
            <person name="Mazzeo R."/>
            <person name="Moldovan C."/>
            <person name="Aiese Cigliano R."/>
            <person name="Del Cueto J."/>
            <person name="Ricciardi F."/>
            <person name="Lotti C."/>
            <person name="Ricciardi L."/>
            <person name="Dicenta F."/>
            <person name="Lopez-Marques R.L."/>
            <person name="Lindberg Moller B."/>
        </authorList>
    </citation>
    <scope>NUCLEOTIDE SEQUENCE</scope>
</reference>
<dbReference type="EMBL" id="AP019297">
    <property type="protein sequence ID" value="BBG93416.1"/>
    <property type="molecule type" value="Genomic_DNA"/>
</dbReference>
<dbReference type="AlphaFoldDB" id="A0A4Y1QNL6"/>
<dbReference type="CDD" id="cd09272">
    <property type="entry name" value="RNase_HI_RT_Ty1"/>
    <property type="match status" value="1"/>
</dbReference>
<protein>
    <submittedName>
        <fullName evidence="2">HXXXD-type acyl-transferase family protein</fullName>
    </submittedName>
</protein>
<dbReference type="InterPro" id="IPR013103">
    <property type="entry name" value="RVT_2"/>
</dbReference>
<dbReference type="SUPFAM" id="SSF56672">
    <property type="entry name" value="DNA/RNA polymerases"/>
    <property type="match status" value="1"/>
</dbReference>
<evidence type="ECO:0000259" key="1">
    <source>
        <dbReference type="Pfam" id="PF07727"/>
    </source>
</evidence>
<organism evidence="2">
    <name type="scientific">Prunus dulcis</name>
    <name type="common">Almond</name>
    <name type="synonym">Amygdalus dulcis</name>
    <dbReference type="NCBI Taxonomy" id="3755"/>
    <lineage>
        <taxon>Eukaryota</taxon>
        <taxon>Viridiplantae</taxon>
        <taxon>Streptophyta</taxon>
        <taxon>Embryophyta</taxon>
        <taxon>Tracheophyta</taxon>
        <taxon>Spermatophyta</taxon>
        <taxon>Magnoliopsida</taxon>
        <taxon>eudicotyledons</taxon>
        <taxon>Gunneridae</taxon>
        <taxon>Pentapetalae</taxon>
        <taxon>rosids</taxon>
        <taxon>fabids</taxon>
        <taxon>Rosales</taxon>
        <taxon>Rosaceae</taxon>
        <taxon>Amygdaloideae</taxon>
        <taxon>Amygdaleae</taxon>
        <taxon>Prunus</taxon>
    </lineage>
</organism>
<name>A0A4Y1QNL6_PRUDU</name>
<sequence>MLVTEALEDPRWKKVMNEEMRALQKNFDVKHAFLNGNLEEEVYMDLPPGCNVARDKKNPVCKLKMSLYGLKQSPRAWFGRFTKSIKNFGYTQTNSDHALFVKHDGRRLIALIIYVNDIVVTGNDIEEQLKLQKYLSQEFEMKDLGDLKYFLGIEVARSKTSIFLYQRKYVLDLLTETRMLGCKPADTPVEMNHKLYEDMDQEPTNKLIYLAHTRPDIAYDVSVVSQFMHLQSVSHRNTVDRILKYLKLAPEKGLMFSKMEILKLLDIHVDWAGFITDRCSTSGYFTFVGGNLVTWRSKIQNVVSRSSAEAED</sequence>
<gene>
    <name evidence="2" type="ORF">Prudu_001418</name>
</gene>
<dbReference type="PANTHER" id="PTHR11439:SF467">
    <property type="entry name" value="INTEGRASE CATALYTIC DOMAIN-CONTAINING PROTEIN"/>
    <property type="match status" value="1"/>
</dbReference>
<proteinExistence type="predicted"/>
<dbReference type="Pfam" id="PF07727">
    <property type="entry name" value="RVT_2"/>
    <property type="match status" value="1"/>
</dbReference>
<dbReference type="InterPro" id="IPR043502">
    <property type="entry name" value="DNA/RNA_pol_sf"/>
</dbReference>
<evidence type="ECO:0000313" key="2">
    <source>
        <dbReference type="EMBL" id="BBG93416.1"/>
    </source>
</evidence>
<feature type="domain" description="Reverse transcriptase Ty1/copia-type" evidence="1">
    <location>
        <begin position="25"/>
        <end position="190"/>
    </location>
</feature>
<dbReference type="GO" id="GO:0016740">
    <property type="term" value="F:transferase activity"/>
    <property type="evidence" value="ECO:0007669"/>
    <property type="project" value="UniProtKB-KW"/>
</dbReference>
<keyword evidence="2" id="KW-0808">Transferase</keyword>
<accession>A0A4Y1QNL6</accession>